<organism evidence="2 3">
    <name type="scientific">Biomphalaria glabrata</name>
    <name type="common">Bloodfluke planorb</name>
    <name type="synonym">Freshwater snail</name>
    <dbReference type="NCBI Taxonomy" id="6526"/>
    <lineage>
        <taxon>Eukaryota</taxon>
        <taxon>Metazoa</taxon>
        <taxon>Spiralia</taxon>
        <taxon>Lophotrochozoa</taxon>
        <taxon>Mollusca</taxon>
        <taxon>Gastropoda</taxon>
        <taxon>Heterobranchia</taxon>
        <taxon>Euthyneura</taxon>
        <taxon>Panpulmonata</taxon>
        <taxon>Hygrophila</taxon>
        <taxon>Lymnaeoidea</taxon>
        <taxon>Planorbidae</taxon>
        <taxon>Biomphalaria</taxon>
    </lineage>
</organism>
<dbReference type="AlphaFoldDB" id="A0A9W2YKF5"/>
<evidence type="ECO:0000256" key="1">
    <source>
        <dbReference type="SAM" id="SignalP"/>
    </source>
</evidence>
<evidence type="ECO:0000313" key="3">
    <source>
        <dbReference type="RefSeq" id="XP_055863203.1"/>
    </source>
</evidence>
<reference evidence="3" key="1">
    <citation type="submission" date="2025-08" db="UniProtKB">
        <authorList>
            <consortium name="RefSeq"/>
        </authorList>
    </citation>
    <scope>IDENTIFICATION</scope>
</reference>
<name>A0A9W2YKF5_BIOGL</name>
<feature type="chain" id="PRO_5040948277" evidence="1">
    <location>
        <begin position="19"/>
        <end position="250"/>
    </location>
</feature>
<sequence>MKPVILLLLVVCLTKTRAAIDLNYQTIEDSCTLQMTQGYAYKNINLGLLRYQQQCKNMEEYTSCVWRMRQMWDVININIPIYDRYFPKIDDLRFAGYVFCKAYLPILFQLFPPSVDMSSCSVPLDQCRREFVKDEDVKSLREAVNNRNVEKAQFLSCRIMAPFTNCIREGYLKCSANYRLIFDYEMAKMGGKCLSLMNLTAPLVAMSQCDPRYSPPDSGRGFVTDGSQTLFPCAALVTFLMQILILVNIQ</sequence>
<dbReference type="RefSeq" id="XP_055863203.1">
    <property type="nucleotide sequence ID" value="XM_056007228.1"/>
</dbReference>
<keyword evidence="1" id="KW-0732">Signal</keyword>
<proteinExistence type="predicted"/>
<dbReference type="GeneID" id="106053557"/>
<feature type="signal peptide" evidence="1">
    <location>
        <begin position="1"/>
        <end position="18"/>
    </location>
</feature>
<accession>A0A9W2YKF5</accession>
<dbReference type="OrthoDB" id="6059640at2759"/>
<dbReference type="Proteomes" id="UP001165740">
    <property type="component" value="Chromosome 12"/>
</dbReference>
<evidence type="ECO:0000313" key="2">
    <source>
        <dbReference type="Proteomes" id="UP001165740"/>
    </source>
</evidence>
<gene>
    <name evidence="3" type="primary">LOC106053557</name>
</gene>
<keyword evidence="2" id="KW-1185">Reference proteome</keyword>
<protein>
    <submittedName>
        <fullName evidence="3">Uncharacterized protein LOC106053557</fullName>
    </submittedName>
</protein>